<evidence type="ECO:0000313" key="2">
    <source>
        <dbReference type="Proteomes" id="UP000008144"/>
    </source>
</evidence>
<dbReference type="InParanoid" id="H2XN27"/>
<keyword evidence="2" id="KW-1185">Reference proteome</keyword>
<dbReference type="HOGENOM" id="CLU_3415157_0_0_1"/>
<sequence>MVVYTNERIFQAISNICTFPKSRYFIK</sequence>
<dbReference type="AlphaFoldDB" id="H2XN27"/>
<name>H2XN27_CIOIN</name>
<dbReference type="Proteomes" id="UP000008144">
    <property type="component" value="Chromosome 1"/>
</dbReference>
<evidence type="ECO:0000313" key="1">
    <source>
        <dbReference type="Ensembl" id="ENSCINP00000031060.1"/>
    </source>
</evidence>
<protein>
    <submittedName>
        <fullName evidence="1">Uncharacterized protein</fullName>
    </submittedName>
</protein>
<dbReference type="EMBL" id="EAAA01000341">
    <property type="status" value="NOT_ANNOTATED_CDS"/>
    <property type="molecule type" value="Genomic_DNA"/>
</dbReference>
<reference evidence="2" key="1">
    <citation type="journal article" date="2002" name="Science">
        <title>The draft genome of Ciona intestinalis: insights into chordate and vertebrate origins.</title>
        <authorList>
            <person name="Dehal P."/>
            <person name="Satou Y."/>
            <person name="Campbell R.K."/>
            <person name="Chapman J."/>
            <person name="Degnan B."/>
            <person name="De Tomaso A."/>
            <person name="Davidson B."/>
            <person name="Di Gregorio A."/>
            <person name="Gelpke M."/>
            <person name="Goodstein D.M."/>
            <person name="Harafuji N."/>
            <person name="Hastings K.E."/>
            <person name="Ho I."/>
            <person name="Hotta K."/>
            <person name="Huang W."/>
            <person name="Kawashima T."/>
            <person name="Lemaire P."/>
            <person name="Martinez D."/>
            <person name="Meinertzhagen I.A."/>
            <person name="Necula S."/>
            <person name="Nonaka M."/>
            <person name="Putnam N."/>
            <person name="Rash S."/>
            <person name="Saiga H."/>
            <person name="Satake M."/>
            <person name="Terry A."/>
            <person name="Yamada L."/>
            <person name="Wang H.G."/>
            <person name="Awazu S."/>
            <person name="Azumi K."/>
            <person name="Boore J."/>
            <person name="Branno M."/>
            <person name="Chin-Bow S."/>
            <person name="DeSantis R."/>
            <person name="Doyle S."/>
            <person name="Francino P."/>
            <person name="Keys D.N."/>
            <person name="Haga S."/>
            <person name="Hayashi H."/>
            <person name="Hino K."/>
            <person name="Imai K.S."/>
            <person name="Inaba K."/>
            <person name="Kano S."/>
            <person name="Kobayashi K."/>
            <person name="Kobayashi M."/>
            <person name="Lee B.I."/>
            <person name="Makabe K.W."/>
            <person name="Manohar C."/>
            <person name="Matassi G."/>
            <person name="Medina M."/>
            <person name="Mochizuki Y."/>
            <person name="Mount S."/>
            <person name="Morishita T."/>
            <person name="Miura S."/>
            <person name="Nakayama A."/>
            <person name="Nishizaka S."/>
            <person name="Nomoto H."/>
            <person name="Ohta F."/>
            <person name="Oishi K."/>
            <person name="Rigoutsos I."/>
            <person name="Sano M."/>
            <person name="Sasaki A."/>
            <person name="Sasakura Y."/>
            <person name="Shoguchi E."/>
            <person name="Shin-i T."/>
            <person name="Spagnuolo A."/>
            <person name="Stainier D."/>
            <person name="Suzuki M.M."/>
            <person name="Tassy O."/>
            <person name="Takatori N."/>
            <person name="Tokuoka M."/>
            <person name="Yagi K."/>
            <person name="Yoshizaki F."/>
            <person name="Wada S."/>
            <person name="Zhang C."/>
            <person name="Hyatt P.D."/>
            <person name="Larimer F."/>
            <person name="Detter C."/>
            <person name="Doggett N."/>
            <person name="Glavina T."/>
            <person name="Hawkins T."/>
            <person name="Richardson P."/>
            <person name="Lucas S."/>
            <person name="Kohara Y."/>
            <person name="Levine M."/>
            <person name="Satoh N."/>
            <person name="Rokhsar D.S."/>
        </authorList>
    </citation>
    <scope>NUCLEOTIDE SEQUENCE [LARGE SCALE GENOMIC DNA]</scope>
</reference>
<organism evidence="1 2">
    <name type="scientific">Ciona intestinalis</name>
    <name type="common">Transparent sea squirt</name>
    <name type="synonym">Ascidia intestinalis</name>
    <dbReference type="NCBI Taxonomy" id="7719"/>
    <lineage>
        <taxon>Eukaryota</taxon>
        <taxon>Metazoa</taxon>
        <taxon>Chordata</taxon>
        <taxon>Tunicata</taxon>
        <taxon>Ascidiacea</taxon>
        <taxon>Phlebobranchia</taxon>
        <taxon>Cionidae</taxon>
        <taxon>Ciona</taxon>
    </lineage>
</organism>
<reference evidence="1" key="3">
    <citation type="submission" date="2025-08" db="UniProtKB">
        <authorList>
            <consortium name="Ensembl"/>
        </authorList>
    </citation>
    <scope>IDENTIFICATION</scope>
</reference>
<reference evidence="1" key="2">
    <citation type="journal article" date="2008" name="Genome Biol.">
        <title>Improved genome assembly and evidence-based global gene model set for the chordate Ciona intestinalis: new insight into intron and operon populations.</title>
        <authorList>
            <person name="Satou Y."/>
            <person name="Mineta K."/>
            <person name="Ogasawara M."/>
            <person name="Sasakura Y."/>
            <person name="Shoguchi E."/>
            <person name="Ueno K."/>
            <person name="Yamada L."/>
            <person name="Matsumoto J."/>
            <person name="Wasserscheid J."/>
            <person name="Dewar K."/>
            <person name="Wiley G.B."/>
            <person name="Macmil S.L."/>
            <person name="Roe B.A."/>
            <person name="Zeller R.W."/>
            <person name="Hastings K.E."/>
            <person name="Lemaire P."/>
            <person name="Lindquist E."/>
            <person name="Endo T."/>
            <person name="Hotta K."/>
            <person name="Inaba K."/>
        </authorList>
    </citation>
    <scope>NUCLEOTIDE SEQUENCE [LARGE SCALE GENOMIC DNA]</scope>
    <source>
        <strain evidence="1">wild type</strain>
    </source>
</reference>
<accession>H2XN27</accession>
<reference evidence="1" key="4">
    <citation type="submission" date="2025-09" db="UniProtKB">
        <authorList>
            <consortium name="Ensembl"/>
        </authorList>
    </citation>
    <scope>IDENTIFICATION</scope>
</reference>
<dbReference type="Ensembl" id="ENSCINT00000034252.1">
    <property type="protein sequence ID" value="ENSCINP00000031060.1"/>
    <property type="gene ID" value="ENSCING00000021374.1"/>
</dbReference>
<proteinExistence type="predicted"/>